<dbReference type="InterPro" id="IPR000095">
    <property type="entry name" value="CRIB_dom"/>
</dbReference>
<gene>
    <name evidence="3" type="ORF">MYCIT1_LOCUS2843</name>
</gene>
<organism evidence="3 4">
    <name type="scientific">Mycena citricolor</name>
    <dbReference type="NCBI Taxonomy" id="2018698"/>
    <lineage>
        <taxon>Eukaryota</taxon>
        <taxon>Fungi</taxon>
        <taxon>Dikarya</taxon>
        <taxon>Basidiomycota</taxon>
        <taxon>Agaricomycotina</taxon>
        <taxon>Agaricomycetes</taxon>
        <taxon>Agaricomycetidae</taxon>
        <taxon>Agaricales</taxon>
        <taxon>Marasmiineae</taxon>
        <taxon>Mycenaceae</taxon>
        <taxon>Mycena</taxon>
    </lineage>
</organism>
<protein>
    <recommendedName>
        <fullName evidence="5">WH1 domain-containing protein</fullName>
    </recommendedName>
</protein>
<feature type="domain" description="WH1" evidence="2">
    <location>
        <begin position="36"/>
        <end position="157"/>
    </location>
</feature>
<dbReference type="EMBL" id="CAVNYO010000040">
    <property type="protein sequence ID" value="CAK5263384.1"/>
    <property type="molecule type" value="Genomic_DNA"/>
</dbReference>
<comment type="caution">
    <text evidence="3">The sequence shown here is derived from an EMBL/GenBank/DDBJ whole genome shotgun (WGS) entry which is preliminary data.</text>
</comment>
<reference evidence="3" key="1">
    <citation type="submission" date="2023-11" db="EMBL/GenBank/DDBJ databases">
        <authorList>
            <person name="De Vega J J."/>
            <person name="De Vega J J."/>
        </authorList>
    </citation>
    <scope>NUCLEOTIDE SEQUENCE</scope>
</reference>
<dbReference type="Gene3D" id="2.30.29.30">
    <property type="entry name" value="Pleckstrin-homology domain (PH domain)/Phosphotyrosine-binding domain (PTB)"/>
    <property type="match status" value="1"/>
</dbReference>
<evidence type="ECO:0000259" key="2">
    <source>
        <dbReference type="PROSITE" id="PS50229"/>
    </source>
</evidence>
<evidence type="ECO:0000313" key="3">
    <source>
        <dbReference type="EMBL" id="CAK5263384.1"/>
    </source>
</evidence>
<feature type="domain" description="CRIB" evidence="1">
    <location>
        <begin position="186"/>
        <end position="201"/>
    </location>
</feature>
<name>A0AAD2GSV8_9AGAR</name>
<dbReference type="PROSITE" id="PS50229">
    <property type="entry name" value="WH1"/>
    <property type="match status" value="1"/>
</dbReference>
<accession>A0AAD2GSV8</accession>
<keyword evidence="4" id="KW-1185">Reference proteome</keyword>
<dbReference type="InterPro" id="IPR000697">
    <property type="entry name" value="WH1/EVH1_dom"/>
</dbReference>
<dbReference type="SMART" id="SM00461">
    <property type="entry name" value="WH1"/>
    <property type="match status" value="1"/>
</dbReference>
<evidence type="ECO:0000313" key="4">
    <source>
        <dbReference type="Proteomes" id="UP001295794"/>
    </source>
</evidence>
<proteinExistence type="predicted"/>
<evidence type="ECO:0000259" key="1">
    <source>
        <dbReference type="PROSITE" id="PS50108"/>
    </source>
</evidence>
<dbReference type="Proteomes" id="UP001295794">
    <property type="component" value="Unassembled WGS sequence"/>
</dbReference>
<sequence>MISQLLAMSTPNTTVPLDILPAPESAGSCDDSSASSSAASSEALASLPARVYHASFATKQTPGAEQWTYSGLSGLLSLCPGPENTPHHCFRLLDAASGKPIWHFSIPDAGAGLDYRVDRPFFHVFRGSSRKFGFLFTGDDKEAAEFGKQVLDRAMAPDRSGAEKAQLRSRRRRRRLPFAWHSPAIISGPVANSFVHVAHVGKVARRSHSLDAFDFEDSADNWTMVIADLAANGDAPMRQYGSDSQQIAKGFLDELSLSTTSRA</sequence>
<dbReference type="AlphaFoldDB" id="A0AAD2GSV8"/>
<dbReference type="PROSITE" id="PS50108">
    <property type="entry name" value="CRIB"/>
    <property type="match status" value="1"/>
</dbReference>
<dbReference type="Pfam" id="PF00568">
    <property type="entry name" value="WH1"/>
    <property type="match status" value="1"/>
</dbReference>
<evidence type="ECO:0008006" key="5">
    <source>
        <dbReference type="Google" id="ProtNLM"/>
    </source>
</evidence>
<dbReference type="SUPFAM" id="SSF50729">
    <property type="entry name" value="PH domain-like"/>
    <property type="match status" value="1"/>
</dbReference>
<dbReference type="InterPro" id="IPR011993">
    <property type="entry name" value="PH-like_dom_sf"/>
</dbReference>